<sequence length="549" mass="64290">MNKYFGLLLLVWGTFSCVSKEKFNQHLDQPLSVEALRKDVDFTTNKLLKKHVNLDWYYPEEVIKFRLDSFKSTITQPMVPNDFAMHLMQVVSSFGHGHTYVSPLDYKLTKEAKKKYKGSKNPLKLLAFKNAENRIFLDKNYTKDSTLLVHSELLAIDGYSYQDFIQKNPNIRASDGYTKVLNQNYNAPYYINYVDRKLKVRDSVVLTLKKNDSVFQHVLYRELKKDKQKKDKQKKDTLTSKKDSIQSVKDHLKIEKRKLTKAERLKVKDSLQLERKINKYYAFDRVKKRYNRALYFPNPQDSTTVVLDINSFTLGIHKKAYDHIFDSIQRLGTKNLILDLRENSGGYPEDINHLFAYLTTKSEPQMVIDPLLKVKSKWTLFSRFYRKPNPFSHTIFLPLIVYKSTESFFRTTKMDGAYYYNDGRKKNFLFKDKNRYEGNLYVLTSGKSYSAASLISSALYAEGKAIFVGEETGGDYNGTVAGYSEDYKLPHSKIKILIPQMVFQPNQTRELKGRGVFPHQEIPYHFSDFMQEHDPQLDWILEDIKKKKQ</sequence>
<evidence type="ECO:0000259" key="1">
    <source>
        <dbReference type="Pfam" id="PF03572"/>
    </source>
</evidence>
<dbReference type="PANTHER" id="PTHR32060:SF22">
    <property type="entry name" value="CARBOXYL-TERMINAL-PROCESSING PEPTIDASE 3, CHLOROPLASTIC"/>
    <property type="match status" value="1"/>
</dbReference>
<keyword evidence="3" id="KW-1185">Reference proteome</keyword>
<evidence type="ECO:0000313" key="2">
    <source>
        <dbReference type="EMBL" id="MBF0597009.1"/>
    </source>
</evidence>
<dbReference type="InterPro" id="IPR029045">
    <property type="entry name" value="ClpP/crotonase-like_dom_sf"/>
</dbReference>
<name>A0A8J7FPI9_9FLAO</name>
<proteinExistence type="predicted"/>
<dbReference type="PANTHER" id="PTHR32060">
    <property type="entry name" value="TAIL-SPECIFIC PROTEASE"/>
    <property type="match status" value="1"/>
</dbReference>
<comment type="caution">
    <text evidence="2">The sequence shown here is derived from an EMBL/GenBank/DDBJ whole genome shotgun (WGS) entry which is preliminary data.</text>
</comment>
<dbReference type="EMBL" id="JADGIK010000003">
    <property type="protein sequence ID" value="MBF0597009.1"/>
    <property type="molecule type" value="Genomic_DNA"/>
</dbReference>
<dbReference type="RefSeq" id="WP_194182557.1">
    <property type="nucleotide sequence ID" value="NZ_JADGIK010000003.1"/>
</dbReference>
<feature type="domain" description="Tail specific protease" evidence="1">
    <location>
        <begin position="306"/>
        <end position="521"/>
    </location>
</feature>
<dbReference type="Proteomes" id="UP000608754">
    <property type="component" value="Unassembled WGS sequence"/>
</dbReference>
<dbReference type="Gene3D" id="3.90.226.10">
    <property type="entry name" value="2-enoyl-CoA Hydratase, Chain A, domain 1"/>
    <property type="match status" value="1"/>
</dbReference>
<dbReference type="AlphaFoldDB" id="A0A8J7FPI9"/>
<evidence type="ECO:0000313" key="3">
    <source>
        <dbReference type="Proteomes" id="UP000608754"/>
    </source>
</evidence>
<dbReference type="InterPro" id="IPR005151">
    <property type="entry name" value="Tail-specific_protease"/>
</dbReference>
<protein>
    <recommendedName>
        <fullName evidence="1">Tail specific protease domain-containing protein</fullName>
    </recommendedName>
</protein>
<dbReference type="SUPFAM" id="SSF52096">
    <property type="entry name" value="ClpP/crotonase"/>
    <property type="match status" value="1"/>
</dbReference>
<accession>A0A8J7FPI9</accession>
<organism evidence="2 3">
    <name type="scientific">Faecalibacter rhinopitheci</name>
    <dbReference type="NCBI Taxonomy" id="2779678"/>
    <lineage>
        <taxon>Bacteria</taxon>
        <taxon>Pseudomonadati</taxon>
        <taxon>Bacteroidota</taxon>
        <taxon>Flavobacteriia</taxon>
        <taxon>Flavobacteriales</taxon>
        <taxon>Weeksellaceae</taxon>
        <taxon>Faecalibacter</taxon>
    </lineage>
</organism>
<dbReference type="Pfam" id="PF03572">
    <property type="entry name" value="Peptidase_S41"/>
    <property type="match status" value="1"/>
</dbReference>
<dbReference type="GO" id="GO:0006508">
    <property type="term" value="P:proteolysis"/>
    <property type="evidence" value="ECO:0007669"/>
    <property type="project" value="InterPro"/>
</dbReference>
<dbReference type="GO" id="GO:0008236">
    <property type="term" value="F:serine-type peptidase activity"/>
    <property type="evidence" value="ECO:0007669"/>
    <property type="project" value="InterPro"/>
</dbReference>
<dbReference type="GO" id="GO:0004175">
    <property type="term" value="F:endopeptidase activity"/>
    <property type="evidence" value="ECO:0007669"/>
    <property type="project" value="TreeGrafter"/>
</dbReference>
<dbReference type="PROSITE" id="PS51257">
    <property type="entry name" value="PROKAR_LIPOPROTEIN"/>
    <property type="match status" value="1"/>
</dbReference>
<gene>
    <name evidence="2" type="ORF">IM532_06055</name>
</gene>
<reference evidence="2" key="1">
    <citation type="submission" date="2020-10" db="EMBL/GenBank/DDBJ databases">
        <authorList>
            <person name="Lu T."/>
            <person name="Wang Q."/>
            <person name="Han X."/>
        </authorList>
    </citation>
    <scope>NUCLEOTIDE SEQUENCE</scope>
    <source>
        <strain evidence="2">WQ 117</strain>
    </source>
</reference>